<dbReference type="EMBL" id="HBHR01018132">
    <property type="protein sequence ID" value="CAD9869448.1"/>
    <property type="molecule type" value="Transcribed_RNA"/>
</dbReference>
<dbReference type="InterPro" id="IPR002051">
    <property type="entry name" value="Haem_Oase"/>
</dbReference>
<dbReference type="GO" id="GO:0004392">
    <property type="term" value="F:heme oxygenase (decyclizing) activity"/>
    <property type="evidence" value="ECO:0007669"/>
    <property type="project" value="InterPro"/>
</dbReference>
<dbReference type="GO" id="GO:0020037">
    <property type="term" value="F:heme binding"/>
    <property type="evidence" value="ECO:0007669"/>
    <property type="project" value="TreeGrafter"/>
</dbReference>
<keyword evidence="1" id="KW-0349">Heme</keyword>
<feature type="chain" id="PRO_5030621503" description="Heme oxygenase (biliverdin-producing)" evidence="4">
    <location>
        <begin position="20"/>
        <end position="280"/>
    </location>
</feature>
<sequence length="280" mass="31644">MRLRAFSAFSCFLWGQAFQAPNSRISTTSKSFYNPSVIKMTEATVVESARASGLALQLDEGTRKSHSVAENTAFVTGFFKGVSSREQFSRLVASLYFVYDCMEEAFDTCPDERVNALDYGSLRRKESLAEDMEFYFGPSWKETVSPSPATKKYMKHIQNVSKSEPYLLVAHQYTRYLGDLFGGQMMGNMARNSLGLHNEGGLGTRFYTFDSIKSTKQFIEEYYTKMNTLNFTEAEKEKIVEEANVVFRLNIELFDELEGNGFVSAIKIAFAAFKDKISGN</sequence>
<evidence type="ECO:0000313" key="5">
    <source>
        <dbReference type="EMBL" id="CAD9869448.1"/>
    </source>
</evidence>
<organism evidence="5">
    <name type="scientific">Fibrocapsa japonica</name>
    <dbReference type="NCBI Taxonomy" id="94617"/>
    <lineage>
        <taxon>Eukaryota</taxon>
        <taxon>Sar</taxon>
        <taxon>Stramenopiles</taxon>
        <taxon>Ochrophyta</taxon>
        <taxon>Raphidophyceae</taxon>
        <taxon>Chattonellales</taxon>
        <taxon>Chattonellaceae</taxon>
        <taxon>Fibrocapsa</taxon>
    </lineage>
</organism>
<keyword evidence="4" id="KW-0732">Signal</keyword>
<dbReference type="InterPro" id="IPR016053">
    <property type="entry name" value="Haem_Oase-like"/>
</dbReference>
<dbReference type="AlphaFoldDB" id="A0A7S2V4U6"/>
<dbReference type="GO" id="GO:0042167">
    <property type="term" value="P:heme catabolic process"/>
    <property type="evidence" value="ECO:0007669"/>
    <property type="project" value="TreeGrafter"/>
</dbReference>
<dbReference type="GO" id="GO:0046872">
    <property type="term" value="F:metal ion binding"/>
    <property type="evidence" value="ECO:0007669"/>
    <property type="project" value="UniProtKB-KW"/>
</dbReference>
<protein>
    <recommendedName>
        <fullName evidence="6">Heme oxygenase (biliverdin-producing)</fullName>
    </recommendedName>
</protein>
<evidence type="ECO:0000256" key="3">
    <source>
        <dbReference type="ARBA" id="ARBA00023004"/>
    </source>
</evidence>
<dbReference type="GO" id="GO:0006979">
    <property type="term" value="P:response to oxidative stress"/>
    <property type="evidence" value="ECO:0007669"/>
    <property type="project" value="TreeGrafter"/>
</dbReference>
<evidence type="ECO:0000256" key="2">
    <source>
        <dbReference type="ARBA" id="ARBA00022723"/>
    </source>
</evidence>
<keyword evidence="2" id="KW-0479">Metal-binding</keyword>
<dbReference type="Gene3D" id="1.20.910.10">
    <property type="entry name" value="Heme oxygenase-like"/>
    <property type="match status" value="1"/>
</dbReference>
<feature type="signal peptide" evidence="4">
    <location>
        <begin position="1"/>
        <end position="19"/>
    </location>
</feature>
<dbReference type="InterPro" id="IPR016084">
    <property type="entry name" value="Haem_Oase-like_multi-hlx"/>
</dbReference>
<dbReference type="Pfam" id="PF01126">
    <property type="entry name" value="Heme_oxygenase"/>
    <property type="match status" value="1"/>
</dbReference>
<gene>
    <name evidence="5" type="ORF">FJAP1339_LOCUS9117</name>
</gene>
<evidence type="ECO:0000256" key="1">
    <source>
        <dbReference type="ARBA" id="ARBA00022617"/>
    </source>
</evidence>
<dbReference type="GO" id="GO:0006788">
    <property type="term" value="P:heme oxidation"/>
    <property type="evidence" value="ECO:0007669"/>
    <property type="project" value="InterPro"/>
</dbReference>
<dbReference type="SUPFAM" id="SSF48613">
    <property type="entry name" value="Heme oxygenase-like"/>
    <property type="match status" value="1"/>
</dbReference>
<dbReference type="PANTHER" id="PTHR10720">
    <property type="entry name" value="HEME OXYGENASE"/>
    <property type="match status" value="1"/>
</dbReference>
<evidence type="ECO:0008006" key="6">
    <source>
        <dbReference type="Google" id="ProtNLM"/>
    </source>
</evidence>
<dbReference type="CDD" id="cd19165">
    <property type="entry name" value="HemeO"/>
    <property type="match status" value="1"/>
</dbReference>
<evidence type="ECO:0000256" key="4">
    <source>
        <dbReference type="SAM" id="SignalP"/>
    </source>
</evidence>
<reference evidence="5" key="1">
    <citation type="submission" date="2021-01" db="EMBL/GenBank/DDBJ databases">
        <authorList>
            <person name="Corre E."/>
            <person name="Pelletier E."/>
            <person name="Niang G."/>
            <person name="Scheremetjew M."/>
            <person name="Finn R."/>
            <person name="Kale V."/>
            <person name="Holt S."/>
            <person name="Cochrane G."/>
            <person name="Meng A."/>
            <person name="Brown T."/>
            <person name="Cohen L."/>
        </authorList>
    </citation>
    <scope>NUCLEOTIDE SEQUENCE</scope>
    <source>
        <strain evidence="5">CCMP1661</strain>
    </source>
</reference>
<accession>A0A7S2V4U6</accession>
<name>A0A7S2V4U6_9STRA</name>
<keyword evidence="3" id="KW-0408">Iron</keyword>
<dbReference type="PRINTS" id="PR00088">
    <property type="entry name" value="HAEMOXYGNASE"/>
</dbReference>
<proteinExistence type="predicted"/>
<dbReference type="PANTHER" id="PTHR10720:SF0">
    <property type="entry name" value="HEME OXYGENASE"/>
    <property type="match status" value="1"/>
</dbReference>